<dbReference type="Pfam" id="PF20461">
    <property type="entry name" value="DUF6714"/>
    <property type="match status" value="1"/>
</dbReference>
<gene>
    <name evidence="1" type="ORF">DXZ20_10585</name>
</gene>
<dbReference type="AlphaFoldDB" id="A0A6M0RKB9"/>
<protein>
    <submittedName>
        <fullName evidence="1">Uncharacterized protein</fullName>
    </submittedName>
</protein>
<name>A0A6M0RKB9_9CYAN</name>
<sequence length="208" mass="24296">MGISFSNPDEKIAYENKKLALIKEINEAFDGVAREDGVTLHEAMVIDDYGSPAERAEARAQDTEDQWQDVPEDDIRFSDAVLSFLDSKGFHYYLPAYMVWYLRNIDNEDPAYWSNTFDSVIFHLTYQIDVENYVASKFQLFTPAQLRVTGYFLQFNVEREETIEKQNLQESLSKGGLSPEEINSILLDHTFHNHEDRQALETYWRQFI</sequence>
<comment type="caution">
    <text evidence="1">The sequence shown here is derived from an EMBL/GenBank/DDBJ whole genome shotgun (WGS) entry which is preliminary data.</text>
</comment>
<organism evidence="1 2">
    <name type="scientific">Adonisia turfae CCMR0081</name>
    <dbReference type="NCBI Taxonomy" id="2292702"/>
    <lineage>
        <taxon>Bacteria</taxon>
        <taxon>Bacillati</taxon>
        <taxon>Cyanobacteriota</taxon>
        <taxon>Adonisia</taxon>
        <taxon>Adonisia turfae</taxon>
    </lineage>
</organism>
<evidence type="ECO:0000313" key="1">
    <source>
        <dbReference type="EMBL" id="NEZ56111.1"/>
    </source>
</evidence>
<dbReference type="Proteomes" id="UP000481033">
    <property type="component" value="Unassembled WGS sequence"/>
</dbReference>
<dbReference type="RefSeq" id="WP_163698055.1">
    <property type="nucleotide sequence ID" value="NZ_QXHD01000004.1"/>
</dbReference>
<evidence type="ECO:0000313" key="2">
    <source>
        <dbReference type="Proteomes" id="UP000481033"/>
    </source>
</evidence>
<dbReference type="EMBL" id="QXHD01000004">
    <property type="protein sequence ID" value="NEZ56111.1"/>
    <property type="molecule type" value="Genomic_DNA"/>
</dbReference>
<reference evidence="1 2" key="1">
    <citation type="journal article" date="2020" name="Microb. Ecol.">
        <title>Ecogenomics of the Marine Benthic Filamentous Cyanobacterium Adonisia.</title>
        <authorList>
            <person name="Walter J.M."/>
            <person name="Coutinho F.H."/>
            <person name="Leomil L."/>
            <person name="Hargreaves P.I."/>
            <person name="Campeao M.E."/>
            <person name="Vieira V.V."/>
            <person name="Silva B.S."/>
            <person name="Fistarol G.O."/>
            <person name="Salomon P.S."/>
            <person name="Sawabe T."/>
            <person name="Mino S."/>
            <person name="Hosokawa M."/>
            <person name="Miyashita H."/>
            <person name="Maruyama F."/>
            <person name="van Verk M.C."/>
            <person name="Dutilh B.E."/>
            <person name="Thompson C.C."/>
            <person name="Thompson F.L."/>
        </authorList>
    </citation>
    <scope>NUCLEOTIDE SEQUENCE [LARGE SCALE GENOMIC DNA]</scope>
    <source>
        <strain evidence="1 2">CCMR0081</strain>
    </source>
</reference>
<dbReference type="InterPro" id="IPR046560">
    <property type="entry name" value="DUF6714"/>
</dbReference>
<accession>A0A6M0RKB9</accession>
<keyword evidence="2" id="KW-1185">Reference proteome</keyword>
<proteinExistence type="predicted"/>